<feature type="domain" description="AB hydrolase-1" evidence="3">
    <location>
        <begin position="50"/>
        <end position="155"/>
    </location>
</feature>
<keyword evidence="1" id="KW-0378">Hydrolase</keyword>
<dbReference type="GO" id="GO:0016787">
    <property type="term" value="F:hydrolase activity"/>
    <property type="evidence" value="ECO:0000318"/>
    <property type="project" value="GO_Central"/>
</dbReference>
<name>A0A9R1X1X2_LACSA</name>
<comment type="caution">
    <text evidence="4">The sequence shown here is derived from an EMBL/GenBank/DDBJ whole genome shotgun (WGS) entry which is preliminary data.</text>
</comment>
<evidence type="ECO:0000256" key="1">
    <source>
        <dbReference type="ARBA" id="ARBA00022801"/>
    </source>
</evidence>
<accession>A0A9R1X1X2</accession>
<evidence type="ECO:0000256" key="2">
    <source>
        <dbReference type="ARBA" id="ARBA00038334"/>
    </source>
</evidence>
<dbReference type="PRINTS" id="PR00412">
    <property type="entry name" value="EPOXHYDRLASE"/>
</dbReference>
<dbReference type="EMBL" id="NBSK02000007">
    <property type="protein sequence ID" value="KAJ0195309.1"/>
    <property type="molecule type" value="Genomic_DNA"/>
</dbReference>
<dbReference type="Gene3D" id="3.40.50.1820">
    <property type="entry name" value="alpha/beta hydrolase"/>
    <property type="match status" value="1"/>
</dbReference>
<evidence type="ECO:0000259" key="3">
    <source>
        <dbReference type="Pfam" id="PF00561"/>
    </source>
</evidence>
<dbReference type="SUPFAM" id="SSF53474">
    <property type="entry name" value="alpha/beta-Hydrolases"/>
    <property type="match status" value="1"/>
</dbReference>
<comment type="similarity">
    <text evidence="2">Belongs to the AB hydrolase superfamily. Epoxide hydrolase family.</text>
</comment>
<sequence>MVIRLFPPLSYSSTPADMEMEWMKKMGEIAHHKIKTNGISMHVVEKGDGPVVLLLHGFPELWFSWRHHITHLSNHGYRVLEPDLRGYGDFDSPSSPISYTFFHIVGDLIGLLDHFNQQQVFVVGHDWAATAVWHLSLFLPDRVKGIVSLGIPFFPRYPINPTHLFTKSFGDNFYISQFQEINTGIRKSREGFCEIRLLDSNQEFLLINHGDVPVAHPGIEIIDHMEIPSAIRKHSMSILRTGGRFCFQEIESCFCNARKSGLVNLEEIWVENDFSTKDYLE</sequence>
<dbReference type="InterPro" id="IPR000073">
    <property type="entry name" value="AB_hydrolase_1"/>
</dbReference>
<dbReference type="AlphaFoldDB" id="A0A9R1X1X2"/>
<proteinExistence type="inferred from homology"/>
<reference evidence="4 5" key="1">
    <citation type="journal article" date="2017" name="Nat. Commun.">
        <title>Genome assembly with in vitro proximity ligation data and whole-genome triplication in lettuce.</title>
        <authorList>
            <person name="Reyes-Chin-Wo S."/>
            <person name="Wang Z."/>
            <person name="Yang X."/>
            <person name="Kozik A."/>
            <person name="Arikit S."/>
            <person name="Song C."/>
            <person name="Xia L."/>
            <person name="Froenicke L."/>
            <person name="Lavelle D.O."/>
            <person name="Truco M.J."/>
            <person name="Xia R."/>
            <person name="Zhu S."/>
            <person name="Xu C."/>
            <person name="Xu H."/>
            <person name="Xu X."/>
            <person name="Cox K."/>
            <person name="Korf I."/>
            <person name="Meyers B.C."/>
            <person name="Michelmore R.W."/>
        </authorList>
    </citation>
    <scope>NUCLEOTIDE SEQUENCE [LARGE SCALE GENOMIC DNA]</scope>
    <source>
        <strain evidence="5">cv. Salinas</strain>
        <tissue evidence="4">Seedlings</tissue>
    </source>
</reference>
<keyword evidence="5" id="KW-1185">Reference proteome</keyword>
<dbReference type="InterPro" id="IPR029058">
    <property type="entry name" value="AB_hydrolase_fold"/>
</dbReference>
<dbReference type="PANTHER" id="PTHR43329">
    <property type="entry name" value="EPOXIDE HYDROLASE"/>
    <property type="match status" value="1"/>
</dbReference>
<gene>
    <name evidence="4" type="ORF">LSAT_V11C700349840</name>
</gene>
<dbReference type="InterPro" id="IPR000639">
    <property type="entry name" value="Epox_hydrolase-like"/>
</dbReference>
<evidence type="ECO:0000313" key="4">
    <source>
        <dbReference type="EMBL" id="KAJ0195309.1"/>
    </source>
</evidence>
<protein>
    <recommendedName>
        <fullName evidence="3">AB hydrolase-1 domain-containing protein</fullName>
    </recommendedName>
</protein>
<evidence type="ECO:0000313" key="5">
    <source>
        <dbReference type="Proteomes" id="UP000235145"/>
    </source>
</evidence>
<dbReference type="Pfam" id="PF00561">
    <property type="entry name" value="Abhydrolase_1"/>
    <property type="match status" value="1"/>
</dbReference>
<dbReference type="Proteomes" id="UP000235145">
    <property type="component" value="Unassembled WGS sequence"/>
</dbReference>
<organism evidence="4 5">
    <name type="scientific">Lactuca sativa</name>
    <name type="common">Garden lettuce</name>
    <dbReference type="NCBI Taxonomy" id="4236"/>
    <lineage>
        <taxon>Eukaryota</taxon>
        <taxon>Viridiplantae</taxon>
        <taxon>Streptophyta</taxon>
        <taxon>Embryophyta</taxon>
        <taxon>Tracheophyta</taxon>
        <taxon>Spermatophyta</taxon>
        <taxon>Magnoliopsida</taxon>
        <taxon>eudicotyledons</taxon>
        <taxon>Gunneridae</taxon>
        <taxon>Pentapetalae</taxon>
        <taxon>asterids</taxon>
        <taxon>campanulids</taxon>
        <taxon>Asterales</taxon>
        <taxon>Asteraceae</taxon>
        <taxon>Cichorioideae</taxon>
        <taxon>Cichorieae</taxon>
        <taxon>Lactucinae</taxon>
        <taxon>Lactuca</taxon>
    </lineage>
</organism>